<evidence type="ECO:0000256" key="17">
    <source>
        <dbReference type="PIRSR" id="PIRSR000894-2"/>
    </source>
</evidence>
<reference evidence="19" key="1">
    <citation type="submission" date="2020-11" db="EMBL/GenBank/DDBJ databases">
        <authorList>
            <consortium name="DOE Joint Genome Institute"/>
            <person name="Ahrendt S."/>
            <person name="Riley R."/>
            <person name="Andreopoulos W."/>
            <person name="Labutti K."/>
            <person name="Pangilinan J."/>
            <person name="Ruiz-Duenas F.J."/>
            <person name="Barrasa J.M."/>
            <person name="Sanchez-Garcia M."/>
            <person name="Camarero S."/>
            <person name="Miyauchi S."/>
            <person name="Serrano A."/>
            <person name="Linde D."/>
            <person name="Babiker R."/>
            <person name="Drula E."/>
            <person name="Ayuso-Fernandez I."/>
            <person name="Pacheco R."/>
            <person name="Padilla G."/>
            <person name="Ferreira P."/>
            <person name="Barriuso J."/>
            <person name="Kellner H."/>
            <person name="Castanera R."/>
            <person name="Alfaro M."/>
            <person name="Ramirez L."/>
            <person name="Pisabarro A.G."/>
            <person name="Kuo A."/>
            <person name="Tritt A."/>
            <person name="Lipzen A."/>
            <person name="He G."/>
            <person name="Yan M."/>
            <person name="Ng V."/>
            <person name="Cullen D."/>
            <person name="Martin F."/>
            <person name="Rosso M.-N."/>
            <person name="Henrissat B."/>
            <person name="Hibbett D."/>
            <person name="Martinez A.T."/>
            <person name="Grigoriev I.V."/>
        </authorList>
    </citation>
    <scope>NUCLEOTIDE SEQUENCE</scope>
    <source>
        <strain evidence="19">AH 40177</strain>
    </source>
</reference>
<evidence type="ECO:0000256" key="11">
    <source>
        <dbReference type="ARBA" id="ARBA00043721"/>
    </source>
</evidence>
<name>A0A9P5Q5P3_9AGAR</name>
<evidence type="ECO:0000256" key="10">
    <source>
        <dbReference type="ARBA" id="ARBA00043675"/>
    </source>
</evidence>
<keyword evidence="3" id="KW-0964">Secreted</keyword>
<dbReference type="InterPro" id="IPR000560">
    <property type="entry name" value="His_Pase_clade-2"/>
</dbReference>
<evidence type="ECO:0000313" key="19">
    <source>
        <dbReference type="EMBL" id="KAF9075551.1"/>
    </source>
</evidence>
<organism evidence="19 20">
    <name type="scientific">Rhodocollybia butyracea</name>
    <dbReference type="NCBI Taxonomy" id="206335"/>
    <lineage>
        <taxon>Eukaryota</taxon>
        <taxon>Fungi</taxon>
        <taxon>Dikarya</taxon>
        <taxon>Basidiomycota</taxon>
        <taxon>Agaricomycotina</taxon>
        <taxon>Agaricomycetes</taxon>
        <taxon>Agaricomycetidae</taxon>
        <taxon>Agaricales</taxon>
        <taxon>Marasmiineae</taxon>
        <taxon>Omphalotaceae</taxon>
        <taxon>Rhodocollybia</taxon>
    </lineage>
</organism>
<comment type="caution">
    <text evidence="19">The sequence shown here is derived from an EMBL/GenBank/DDBJ whole genome shotgun (WGS) entry which is preliminary data.</text>
</comment>
<dbReference type="GO" id="GO:0003993">
    <property type="term" value="F:acid phosphatase activity"/>
    <property type="evidence" value="ECO:0007669"/>
    <property type="project" value="TreeGrafter"/>
</dbReference>
<dbReference type="EMBL" id="JADNRY010000009">
    <property type="protein sequence ID" value="KAF9075551.1"/>
    <property type="molecule type" value="Genomic_DNA"/>
</dbReference>
<evidence type="ECO:0000256" key="14">
    <source>
        <dbReference type="ARBA" id="ARBA00044106"/>
    </source>
</evidence>
<evidence type="ECO:0000256" key="18">
    <source>
        <dbReference type="SAM" id="SignalP"/>
    </source>
</evidence>
<evidence type="ECO:0000256" key="4">
    <source>
        <dbReference type="ARBA" id="ARBA00022801"/>
    </source>
</evidence>
<evidence type="ECO:0000256" key="15">
    <source>
        <dbReference type="ARBA" id="ARBA00044262"/>
    </source>
</evidence>
<feature type="disulfide bond" evidence="17">
    <location>
        <begin position="417"/>
        <end position="425"/>
    </location>
</feature>
<feature type="active site" description="Proton donor" evidence="16">
    <location>
        <position position="330"/>
    </location>
</feature>
<keyword evidence="4" id="KW-0378">Hydrolase</keyword>
<evidence type="ECO:0000256" key="2">
    <source>
        <dbReference type="ARBA" id="ARBA00011245"/>
    </source>
</evidence>
<keyword evidence="20" id="KW-1185">Reference proteome</keyword>
<evidence type="ECO:0000256" key="5">
    <source>
        <dbReference type="ARBA" id="ARBA00023157"/>
    </source>
</evidence>
<dbReference type="GO" id="GO:0016158">
    <property type="term" value="F:inositol hexakisphosphate 3-phosphatase activity"/>
    <property type="evidence" value="ECO:0007669"/>
    <property type="project" value="UniProtKB-EC"/>
</dbReference>
<dbReference type="Pfam" id="PF00328">
    <property type="entry name" value="His_Phos_2"/>
    <property type="match status" value="1"/>
</dbReference>
<keyword evidence="18" id="KW-0732">Signal</keyword>
<feature type="chain" id="PRO_5040441689" description="Phytase A" evidence="18">
    <location>
        <begin position="18"/>
        <end position="435"/>
    </location>
</feature>
<comment type="subunit">
    <text evidence="2">Monomer.</text>
</comment>
<evidence type="ECO:0000256" key="8">
    <source>
        <dbReference type="ARBA" id="ARBA00042300"/>
    </source>
</evidence>
<gene>
    <name evidence="19" type="ORF">BDP27DRAFT_1415334</name>
</gene>
<evidence type="ECO:0000256" key="12">
    <source>
        <dbReference type="ARBA" id="ARBA00043748"/>
    </source>
</evidence>
<dbReference type="GO" id="GO:0005576">
    <property type="term" value="C:extracellular region"/>
    <property type="evidence" value="ECO:0007669"/>
    <property type="project" value="UniProtKB-SubCell"/>
</dbReference>
<evidence type="ECO:0000256" key="7">
    <source>
        <dbReference type="ARBA" id="ARBA00041857"/>
    </source>
</evidence>
<evidence type="ECO:0000256" key="1">
    <source>
        <dbReference type="ARBA" id="ARBA00004613"/>
    </source>
</evidence>
<dbReference type="InterPro" id="IPR016274">
    <property type="entry name" value="Histidine_acid_Pase_euk"/>
</dbReference>
<feature type="active site" description="Nucleophile" evidence="16">
    <location>
        <position position="77"/>
    </location>
</feature>
<proteinExistence type="predicted"/>
<feature type="disulfide bond" evidence="17">
    <location>
        <begin position="246"/>
        <end position="267"/>
    </location>
</feature>
<comment type="catalytic activity">
    <reaction evidence="10">
        <text>1D-myo-inositol 1,2-bisphosphate + H2O = 1D-myo-inositol 2-phosphate + phosphate</text>
        <dbReference type="Rhea" id="RHEA:77135"/>
        <dbReference type="ChEBI" id="CHEBI:15377"/>
        <dbReference type="ChEBI" id="CHEBI:43474"/>
        <dbReference type="ChEBI" id="CHEBI:84142"/>
        <dbReference type="ChEBI" id="CHEBI:195539"/>
    </reaction>
    <physiologicalReaction direction="left-to-right" evidence="10">
        <dbReference type="Rhea" id="RHEA:77136"/>
    </physiologicalReaction>
</comment>
<protein>
    <recommendedName>
        <fullName evidence="14">Phytase A</fullName>
    </recommendedName>
    <alternativeName>
        <fullName evidence="15">Histidine acid phosphatase phyA</fullName>
    </alternativeName>
    <alternativeName>
        <fullName evidence="8">Myo-inositol hexakisphosphate phosphohydrolase A</fullName>
    </alternativeName>
    <alternativeName>
        <fullName evidence="7">Myo-inositol-hexaphosphate 3-phosphohydrolase A</fullName>
    </alternativeName>
</protein>
<dbReference type="InterPro" id="IPR029033">
    <property type="entry name" value="His_PPase_superfam"/>
</dbReference>
<evidence type="ECO:0000256" key="13">
    <source>
        <dbReference type="ARBA" id="ARBA00043788"/>
    </source>
</evidence>
<comment type="catalytic activity">
    <reaction evidence="13">
        <text>1D-myo-inositol hexakisphosphate + H2O = 1D-myo-inositol 1,2,4,5,6-pentakisphosphate + phosphate</text>
        <dbReference type="Rhea" id="RHEA:16989"/>
        <dbReference type="ChEBI" id="CHEBI:15377"/>
        <dbReference type="ChEBI" id="CHEBI:43474"/>
        <dbReference type="ChEBI" id="CHEBI:57798"/>
        <dbReference type="ChEBI" id="CHEBI:58130"/>
        <dbReference type="EC" id="3.1.3.8"/>
    </reaction>
    <physiologicalReaction direction="left-to-right" evidence="13">
        <dbReference type="Rhea" id="RHEA:16990"/>
    </physiologicalReaction>
</comment>
<evidence type="ECO:0000256" key="6">
    <source>
        <dbReference type="ARBA" id="ARBA00023180"/>
    </source>
</evidence>
<comment type="subcellular location">
    <subcellularLocation>
        <location evidence="1">Secreted</location>
    </subcellularLocation>
</comment>
<evidence type="ECO:0000313" key="20">
    <source>
        <dbReference type="Proteomes" id="UP000772434"/>
    </source>
</evidence>
<dbReference type="PIRSF" id="PIRSF000894">
    <property type="entry name" value="Acid_phosphatase"/>
    <property type="match status" value="1"/>
</dbReference>
<dbReference type="Gene3D" id="3.40.50.1240">
    <property type="entry name" value="Phosphoglycerate mutase-like"/>
    <property type="match status" value="1"/>
</dbReference>
<dbReference type="SUPFAM" id="SSF53254">
    <property type="entry name" value="Phosphoglycerate mutase-like"/>
    <property type="match status" value="1"/>
</dbReference>
<comment type="catalytic activity">
    <reaction evidence="11">
        <text>1D-myo-inositol 1,2,6-trisphosphate + H2O = 1D-myo-inositol 1,2-bisphosphate + phosphate</text>
        <dbReference type="Rhea" id="RHEA:77131"/>
        <dbReference type="ChEBI" id="CHEBI:15377"/>
        <dbReference type="ChEBI" id="CHEBI:43474"/>
        <dbReference type="ChEBI" id="CHEBI:195537"/>
        <dbReference type="ChEBI" id="CHEBI:195539"/>
    </reaction>
    <physiologicalReaction direction="left-to-right" evidence="11">
        <dbReference type="Rhea" id="RHEA:77132"/>
    </physiologicalReaction>
</comment>
<accession>A0A9P5Q5P3</accession>
<sequence>MLFLSSFVVSSFLLVASVPIGNTGSHKPRTIPDHHGDVPLESLWAQFAPYTSAAPANKKYAVSSGCTINQVNLVQRHGSRYPTPNQNNAIKTAVENVQKVLPGDTVPEFKFLHAFDYPIKTDDAGNLTEIGKKESFESGQLQYSRYKHLMTGKSIFVHSSSIHRVQKSAEQWIEGVQTAKGWAQGDRIQSPKIIEKQPDEEAAAVVKTTYVNPWKKIYLPPIREALDKTLKVKLTNEDVYGLMFMCPFHTSMIREGDTSSKKLSPFCKIFTVDQFKDFAWQGALDKYYIGKSKYPSEYELSPLGYTKNLRTRLETSKESDIKFYADFSHDNEMAGIFNVLGLFRQKEDLSHEKRDDSSTYKVSRIVPFGTRMVVERLTCTSKPSGSKGKRSGGSIKDDSKEFVRVLVNDDVQPLEWCHGAKDGLCEVKEFIKGPK</sequence>
<dbReference type="PROSITE" id="PS00616">
    <property type="entry name" value="HIS_ACID_PHOSPHAT_1"/>
    <property type="match status" value="1"/>
</dbReference>
<comment type="catalytic activity">
    <reaction evidence="12">
        <text>1D-myo-inositol 1,2,4,5,6-pentakisphosphate + H2O = 1D-myo-inositol 1,2,5,6-tetrakisphosphate + phosphate</text>
        <dbReference type="Rhea" id="RHEA:77115"/>
        <dbReference type="ChEBI" id="CHEBI:15377"/>
        <dbReference type="ChEBI" id="CHEBI:43474"/>
        <dbReference type="ChEBI" id="CHEBI:57798"/>
        <dbReference type="ChEBI" id="CHEBI:195535"/>
    </reaction>
    <physiologicalReaction direction="left-to-right" evidence="12">
        <dbReference type="Rhea" id="RHEA:77116"/>
    </physiologicalReaction>
</comment>
<evidence type="ECO:0000256" key="16">
    <source>
        <dbReference type="PIRSR" id="PIRSR000894-1"/>
    </source>
</evidence>
<keyword evidence="6" id="KW-0325">Glycoprotein</keyword>
<dbReference type="CDD" id="cd07061">
    <property type="entry name" value="HP_HAP_like"/>
    <property type="match status" value="1"/>
</dbReference>
<dbReference type="AlphaFoldDB" id="A0A9P5Q5P3"/>
<dbReference type="OrthoDB" id="6509975at2759"/>
<feature type="disulfide bond" evidence="17">
    <location>
        <begin position="66"/>
        <end position="379"/>
    </location>
</feature>
<dbReference type="Proteomes" id="UP000772434">
    <property type="component" value="Unassembled WGS sequence"/>
</dbReference>
<evidence type="ECO:0000256" key="3">
    <source>
        <dbReference type="ARBA" id="ARBA00022525"/>
    </source>
</evidence>
<feature type="signal peptide" evidence="18">
    <location>
        <begin position="1"/>
        <end position="17"/>
    </location>
</feature>
<keyword evidence="5 17" id="KW-1015">Disulfide bond</keyword>
<evidence type="ECO:0000256" key="9">
    <source>
        <dbReference type="ARBA" id="ARBA00043670"/>
    </source>
</evidence>
<dbReference type="InterPro" id="IPR033379">
    <property type="entry name" value="Acid_Pase_AS"/>
</dbReference>
<dbReference type="PANTHER" id="PTHR20963">
    <property type="entry name" value="MULTIPLE INOSITOL POLYPHOSPHATE PHOSPHATASE-RELATED"/>
    <property type="match status" value="1"/>
</dbReference>
<dbReference type="PANTHER" id="PTHR20963:SF24">
    <property type="entry name" value="3-PHYTASE B"/>
    <property type="match status" value="1"/>
</dbReference>
<comment type="catalytic activity">
    <reaction evidence="9">
        <text>1D-myo-inositol 1,2,5,6-tetrakisphosphate + H2O = 1D-myo-inositol 1,2,6-trisphosphate + phosphate</text>
        <dbReference type="Rhea" id="RHEA:77119"/>
        <dbReference type="ChEBI" id="CHEBI:15377"/>
        <dbReference type="ChEBI" id="CHEBI:43474"/>
        <dbReference type="ChEBI" id="CHEBI:195535"/>
        <dbReference type="ChEBI" id="CHEBI:195537"/>
    </reaction>
    <physiologicalReaction direction="left-to-right" evidence="9">
        <dbReference type="Rhea" id="RHEA:77120"/>
    </physiologicalReaction>
</comment>